<dbReference type="Gramene" id="ESR65370">
    <property type="protein sequence ID" value="ESR65370"/>
    <property type="gene ID" value="CICLE_v10010032mg"/>
</dbReference>
<evidence type="ECO:0000256" key="1">
    <source>
        <dbReference type="SAM" id="Phobius"/>
    </source>
</evidence>
<accession>V4UM95</accession>
<evidence type="ECO:0000313" key="2">
    <source>
        <dbReference type="EMBL" id="ESR65370.1"/>
    </source>
</evidence>
<keyword evidence="1" id="KW-1133">Transmembrane helix</keyword>
<keyword evidence="1" id="KW-0812">Transmembrane</keyword>
<sequence>MQFGSEILFIYLFFVQYTISVLVRTFKFVQLALDKFHTTNKEVKYENKRKYLLQMLLNTRSEWNSKQVAAFFILFSIRPNKEQKATFLKYPIQ</sequence>
<evidence type="ECO:0000313" key="3">
    <source>
        <dbReference type="Proteomes" id="UP000030687"/>
    </source>
</evidence>
<dbReference type="EMBL" id="KI535697">
    <property type="protein sequence ID" value="ESR65370.1"/>
    <property type="molecule type" value="Genomic_DNA"/>
</dbReference>
<gene>
    <name evidence="2" type="ORF">CICLE_v10010032mg</name>
</gene>
<name>V4UM95_CITCL</name>
<organism evidence="2 3">
    <name type="scientific">Citrus clementina</name>
    <name type="common">Clementine</name>
    <name type="synonym">Citrus deliciosa x Citrus sinensis</name>
    <dbReference type="NCBI Taxonomy" id="85681"/>
    <lineage>
        <taxon>Eukaryota</taxon>
        <taxon>Viridiplantae</taxon>
        <taxon>Streptophyta</taxon>
        <taxon>Embryophyta</taxon>
        <taxon>Tracheophyta</taxon>
        <taxon>Spermatophyta</taxon>
        <taxon>Magnoliopsida</taxon>
        <taxon>eudicotyledons</taxon>
        <taxon>Gunneridae</taxon>
        <taxon>Pentapetalae</taxon>
        <taxon>rosids</taxon>
        <taxon>malvids</taxon>
        <taxon>Sapindales</taxon>
        <taxon>Rutaceae</taxon>
        <taxon>Aurantioideae</taxon>
        <taxon>Citrus</taxon>
    </lineage>
</organism>
<reference evidence="2 3" key="1">
    <citation type="submission" date="2013-10" db="EMBL/GenBank/DDBJ databases">
        <authorList>
            <consortium name="International Citrus Genome Consortium"/>
            <person name="Jenkins J."/>
            <person name="Schmutz J."/>
            <person name="Prochnik S."/>
            <person name="Rokhsar D."/>
            <person name="Gmitter F."/>
            <person name="Ollitrault P."/>
            <person name="Machado M."/>
            <person name="Talon M."/>
            <person name="Wincker P."/>
            <person name="Jaillon O."/>
            <person name="Morgante M."/>
        </authorList>
    </citation>
    <scope>NUCLEOTIDE SEQUENCE</scope>
    <source>
        <strain evidence="3">cv. Clemenules</strain>
    </source>
</reference>
<dbReference type="Proteomes" id="UP000030687">
    <property type="component" value="Unassembled WGS sequence"/>
</dbReference>
<proteinExistence type="predicted"/>
<dbReference type="InParanoid" id="V4UM95"/>
<keyword evidence="1" id="KW-0472">Membrane</keyword>
<dbReference type="KEGG" id="cic:CICLE_v10010032mg"/>
<keyword evidence="3" id="KW-1185">Reference proteome</keyword>
<protein>
    <submittedName>
        <fullName evidence="2">Uncharacterized protein</fullName>
    </submittedName>
</protein>
<feature type="transmembrane region" description="Helical" evidence="1">
    <location>
        <begin position="6"/>
        <end position="26"/>
    </location>
</feature>
<dbReference type="AlphaFoldDB" id="V4UM95"/>